<dbReference type="Gene3D" id="3.30.70.100">
    <property type="match status" value="1"/>
</dbReference>
<dbReference type="OrthoDB" id="8239695at2"/>
<dbReference type="AlphaFoldDB" id="A0A1H4PUE1"/>
<name>A0A1H4PUE1_9BRAD</name>
<evidence type="ECO:0000256" key="1">
    <source>
        <dbReference type="SAM" id="SignalP"/>
    </source>
</evidence>
<dbReference type="EMBL" id="FNTH01000001">
    <property type="protein sequence ID" value="SEC11035.1"/>
    <property type="molecule type" value="Genomic_DNA"/>
</dbReference>
<keyword evidence="1" id="KW-0732">Signal</keyword>
<accession>A0A1H4PUE1</accession>
<feature type="domain" description="DUF1330" evidence="2">
    <location>
        <begin position="33"/>
        <end position="121"/>
    </location>
</feature>
<dbReference type="RefSeq" id="WP_143046611.1">
    <property type="nucleotide sequence ID" value="NZ_FNTH01000001.1"/>
</dbReference>
<organism evidence="3 4">
    <name type="scientific">Bradyrhizobium erythrophlei</name>
    <dbReference type="NCBI Taxonomy" id="1437360"/>
    <lineage>
        <taxon>Bacteria</taxon>
        <taxon>Pseudomonadati</taxon>
        <taxon>Pseudomonadota</taxon>
        <taxon>Alphaproteobacteria</taxon>
        <taxon>Hyphomicrobiales</taxon>
        <taxon>Nitrobacteraceae</taxon>
        <taxon>Bradyrhizobium</taxon>
    </lineage>
</organism>
<feature type="chain" id="PRO_5011593161" evidence="1">
    <location>
        <begin position="22"/>
        <end position="123"/>
    </location>
</feature>
<feature type="signal peptide" evidence="1">
    <location>
        <begin position="1"/>
        <end position="21"/>
    </location>
</feature>
<dbReference type="InterPro" id="IPR011008">
    <property type="entry name" value="Dimeric_a/b-barrel"/>
</dbReference>
<gene>
    <name evidence="3" type="ORF">SAMN05444164_1051</name>
</gene>
<dbReference type="SUPFAM" id="SSF54909">
    <property type="entry name" value="Dimeric alpha+beta barrel"/>
    <property type="match status" value="1"/>
</dbReference>
<protein>
    <submittedName>
        <fullName evidence="3">Uncharacterized conserved protein, DUF1330 family</fullName>
    </submittedName>
</protein>
<dbReference type="InterPro" id="IPR010753">
    <property type="entry name" value="DUF1330"/>
</dbReference>
<sequence>MKTRYTVALSMLAGVAVGALAIQGLHAQAKPPVYVIAEIDISNPDAYAKEFLPLVQPNLGKALATGKPVTISGEPAKSRVTVRLYDSMEAAKAAYDLPAYKEARKIGDKYATFHIFAVEGLLK</sequence>
<reference evidence="3 4" key="1">
    <citation type="submission" date="2016-10" db="EMBL/GenBank/DDBJ databases">
        <authorList>
            <person name="de Groot N.N."/>
        </authorList>
    </citation>
    <scope>NUCLEOTIDE SEQUENCE [LARGE SCALE GENOMIC DNA]</scope>
    <source>
        <strain evidence="3 4">MT12</strain>
    </source>
</reference>
<proteinExistence type="predicted"/>
<dbReference type="Pfam" id="PF07045">
    <property type="entry name" value="DUF1330"/>
    <property type="match status" value="1"/>
</dbReference>
<evidence type="ECO:0000259" key="2">
    <source>
        <dbReference type="Pfam" id="PF07045"/>
    </source>
</evidence>
<evidence type="ECO:0000313" key="3">
    <source>
        <dbReference type="EMBL" id="SEC11035.1"/>
    </source>
</evidence>
<evidence type="ECO:0000313" key="4">
    <source>
        <dbReference type="Proteomes" id="UP000198992"/>
    </source>
</evidence>
<dbReference type="Proteomes" id="UP000198992">
    <property type="component" value="Unassembled WGS sequence"/>
</dbReference>